<reference evidence="1" key="1">
    <citation type="journal article" date="2020" name="Phytopathology">
        <title>Genome Sequence Resources of Colletotrichum truncatum, C. plurivorum, C. musicola, and C. sojae: Four Species Pathogenic to Soybean (Glycine max).</title>
        <authorList>
            <person name="Rogerio F."/>
            <person name="Boufleur T.R."/>
            <person name="Ciampi-Guillardi M."/>
            <person name="Sukno S.A."/>
            <person name="Thon M.R."/>
            <person name="Massola Junior N.S."/>
            <person name="Baroncelli R."/>
        </authorList>
    </citation>
    <scope>NUCLEOTIDE SEQUENCE</scope>
    <source>
        <strain evidence="1">LFN00145</strain>
    </source>
</reference>
<dbReference type="Proteomes" id="UP000654918">
    <property type="component" value="Unassembled WGS sequence"/>
</dbReference>
<comment type="caution">
    <text evidence="1">The sequence shown here is derived from an EMBL/GenBank/DDBJ whole genome shotgun (WGS) entry which is preliminary data.</text>
</comment>
<dbReference type="EMBL" id="WIGO01000335">
    <property type="protein sequence ID" value="KAF6816488.1"/>
    <property type="molecule type" value="Genomic_DNA"/>
</dbReference>
<evidence type="ECO:0000313" key="2">
    <source>
        <dbReference type="Proteomes" id="UP000654918"/>
    </source>
</evidence>
<keyword evidence="2" id="KW-1185">Reference proteome</keyword>
<organism evidence="1 2">
    <name type="scientific">Colletotrichum plurivorum</name>
    <dbReference type="NCBI Taxonomy" id="2175906"/>
    <lineage>
        <taxon>Eukaryota</taxon>
        <taxon>Fungi</taxon>
        <taxon>Dikarya</taxon>
        <taxon>Ascomycota</taxon>
        <taxon>Pezizomycotina</taxon>
        <taxon>Sordariomycetes</taxon>
        <taxon>Hypocreomycetidae</taxon>
        <taxon>Glomerellales</taxon>
        <taxon>Glomerellaceae</taxon>
        <taxon>Colletotrichum</taxon>
        <taxon>Colletotrichum orchidearum species complex</taxon>
    </lineage>
</organism>
<sequence>MGFACKTKDIKQDHVRLGWFPSYYSYHLSIEPSNHPSLSLLILQVFASLYDETSLSSATKVNSSPNMRASTIFIAAASLVIGAEANPMRRNDPHSLNFRIWSERGCGADGLNSGNLGVWTITQSTSNQCQPTFNSDEVKGIFLNAVEDRCEMFAYTGANCEGTGYPVSLKECVEPPAPAATWTSFYVKCAEV</sequence>
<protein>
    <submittedName>
        <fullName evidence="1">Uncharacterized protein</fullName>
    </submittedName>
</protein>
<evidence type="ECO:0000313" key="1">
    <source>
        <dbReference type="EMBL" id="KAF6816488.1"/>
    </source>
</evidence>
<dbReference type="AlphaFoldDB" id="A0A8H6JPV1"/>
<proteinExistence type="predicted"/>
<name>A0A8H6JPV1_9PEZI</name>
<gene>
    <name evidence="1" type="ORF">CPLU01_13843</name>
</gene>
<accession>A0A8H6JPV1</accession>